<feature type="transmembrane region" description="Helical" evidence="1">
    <location>
        <begin position="221"/>
        <end position="239"/>
    </location>
</feature>
<dbReference type="RefSeq" id="WP_073247811.1">
    <property type="nucleotide sequence ID" value="NZ_FQVG01000005.1"/>
</dbReference>
<dbReference type="AlphaFoldDB" id="A0A1M4TUY9"/>
<name>A0A1M4TUY9_9CLOT</name>
<feature type="transmembrane region" description="Helical" evidence="1">
    <location>
        <begin position="122"/>
        <end position="140"/>
    </location>
</feature>
<feature type="transmembrane region" description="Helical" evidence="1">
    <location>
        <begin position="53"/>
        <end position="76"/>
    </location>
</feature>
<keyword evidence="3" id="KW-1185">Reference proteome</keyword>
<evidence type="ECO:0008006" key="4">
    <source>
        <dbReference type="Google" id="ProtNLM"/>
    </source>
</evidence>
<dbReference type="EMBL" id="FQVG01000005">
    <property type="protein sequence ID" value="SHE48236.1"/>
    <property type="molecule type" value="Genomic_DNA"/>
</dbReference>
<protein>
    <recommendedName>
        <fullName evidence="4">DUF1576 domain-containing protein</fullName>
    </recommendedName>
</protein>
<keyword evidence="1" id="KW-0472">Membrane</keyword>
<feature type="transmembrane region" description="Helical" evidence="1">
    <location>
        <begin position="152"/>
        <end position="173"/>
    </location>
</feature>
<sequence length="413" mass="45395">MNKNYRLHYLFIFIFLSFIVFGIVHDGLINVVYGLGRIIKEPDILITDYFEVGGIGATFVNAGLIGIINTSIFLILKAKANGAITAAIWTSVGFAMFGKNIVNIWPIMFGVWLYSKYKRESFLNYALIAIFSTNLSPTLIQFRGLEIVHPYFSMILGILISMFIGFIFPPLAAYCLKFHQGYCLYNTGLTAGFIATILVSNVRAFGGDIPKRLLWYNNRDVGVEFILLFTFLIMILYSIKIGGKIKVDELKELNKTSGKLVTDFTVLYGEDVALLNMGIMGIVYMSFTLLISNLNGPIIGGLFTIVGFSALGKHLNNTLPVVLGAAISSYLNVHSLTSPAVLLAMLFCTTLAPIAGEFGPIWGMVAGFLHVSMALSVGYLHAGLNLYNNGFAGGLVAMFLIPLISAYRERRNA</sequence>
<feature type="transmembrane region" description="Helical" evidence="1">
    <location>
        <begin position="386"/>
        <end position="407"/>
    </location>
</feature>
<reference evidence="3" key="1">
    <citation type="submission" date="2016-11" db="EMBL/GenBank/DDBJ databases">
        <authorList>
            <person name="Varghese N."/>
            <person name="Submissions S."/>
        </authorList>
    </citation>
    <scope>NUCLEOTIDE SEQUENCE [LARGE SCALE GENOMIC DNA]</scope>
    <source>
        <strain evidence="3">DSM 10124</strain>
    </source>
</reference>
<organism evidence="2 3">
    <name type="scientific">Caloramator proteoclasticus DSM 10124</name>
    <dbReference type="NCBI Taxonomy" id="1121262"/>
    <lineage>
        <taxon>Bacteria</taxon>
        <taxon>Bacillati</taxon>
        <taxon>Bacillota</taxon>
        <taxon>Clostridia</taxon>
        <taxon>Eubacteriales</taxon>
        <taxon>Clostridiaceae</taxon>
        <taxon>Caloramator</taxon>
    </lineage>
</organism>
<proteinExistence type="predicted"/>
<keyword evidence="1" id="KW-0812">Transmembrane</keyword>
<feature type="transmembrane region" description="Helical" evidence="1">
    <location>
        <begin position="7"/>
        <end position="33"/>
    </location>
</feature>
<keyword evidence="1" id="KW-1133">Transmembrane helix</keyword>
<evidence type="ECO:0000256" key="1">
    <source>
        <dbReference type="SAM" id="Phobius"/>
    </source>
</evidence>
<evidence type="ECO:0000313" key="2">
    <source>
        <dbReference type="EMBL" id="SHE48236.1"/>
    </source>
</evidence>
<feature type="transmembrane region" description="Helical" evidence="1">
    <location>
        <begin position="179"/>
        <end position="200"/>
    </location>
</feature>
<feature type="transmembrane region" description="Helical" evidence="1">
    <location>
        <begin position="361"/>
        <end position="380"/>
    </location>
</feature>
<evidence type="ECO:0000313" key="3">
    <source>
        <dbReference type="Proteomes" id="UP000184423"/>
    </source>
</evidence>
<accession>A0A1M4TUY9</accession>
<gene>
    <name evidence="2" type="ORF">SAMN02746091_00487</name>
</gene>
<dbReference type="InterPro" id="IPR011470">
    <property type="entry name" value="DUF1576"/>
</dbReference>
<dbReference type="Proteomes" id="UP000184423">
    <property type="component" value="Unassembled WGS sequence"/>
</dbReference>
<dbReference type="Pfam" id="PF07613">
    <property type="entry name" value="DUF1576"/>
    <property type="match status" value="2"/>
</dbReference>